<feature type="transmembrane region" description="Helical" evidence="9">
    <location>
        <begin position="473"/>
        <end position="494"/>
    </location>
</feature>
<dbReference type="GeneID" id="26245608"/>
<keyword evidence="7 9" id="KW-1133">Transmembrane helix</keyword>
<gene>
    <name evidence="10" type="primary">isp4_7</name>
    <name evidence="10" type="ORF">G6M90_00g090900</name>
</gene>
<dbReference type="PANTHER" id="PTHR22601">
    <property type="entry name" value="ISP4 LIKE PROTEIN"/>
    <property type="match status" value="1"/>
</dbReference>
<dbReference type="GO" id="GO:0035673">
    <property type="term" value="F:oligopeptide transmembrane transporter activity"/>
    <property type="evidence" value="ECO:0007669"/>
    <property type="project" value="InterPro"/>
</dbReference>
<evidence type="ECO:0000313" key="10">
    <source>
        <dbReference type="EMBL" id="QLI71618.1"/>
    </source>
</evidence>
<dbReference type="InterPro" id="IPR004648">
    <property type="entry name" value="Oligpept_transpt"/>
</dbReference>
<feature type="transmembrane region" description="Helical" evidence="9">
    <location>
        <begin position="371"/>
        <end position="389"/>
    </location>
</feature>
<comment type="subcellular location">
    <subcellularLocation>
        <location evidence="1">Membrane</location>
        <topology evidence="1">Multi-pass membrane protein</topology>
    </subcellularLocation>
</comment>
<evidence type="ECO:0000313" key="11">
    <source>
        <dbReference type="Proteomes" id="UP000510686"/>
    </source>
</evidence>
<keyword evidence="8 9" id="KW-0472">Membrane</keyword>
<dbReference type="GO" id="GO:0016020">
    <property type="term" value="C:membrane"/>
    <property type="evidence" value="ECO:0007669"/>
    <property type="project" value="UniProtKB-SubCell"/>
</dbReference>
<evidence type="ECO:0000256" key="9">
    <source>
        <dbReference type="SAM" id="Phobius"/>
    </source>
</evidence>
<dbReference type="OrthoDB" id="9986677at2759"/>
<dbReference type="KEGG" id="mbrn:26245608"/>
<feature type="transmembrane region" description="Helical" evidence="9">
    <location>
        <begin position="753"/>
        <end position="769"/>
    </location>
</feature>
<accession>A0A7D5V0L9</accession>
<dbReference type="RefSeq" id="XP_065987284.1">
    <property type="nucleotide sequence ID" value="XM_066131387.1"/>
</dbReference>
<feature type="transmembrane region" description="Helical" evidence="9">
    <location>
        <begin position="281"/>
        <end position="303"/>
    </location>
</feature>
<feature type="transmembrane region" description="Helical" evidence="9">
    <location>
        <begin position="257"/>
        <end position="275"/>
    </location>
</feature>
<feature type="transmembrane region" description="Helical" evidence="9">
    <location>
        <begin position="781"/>
        <end position="805"/>
    </location>
</feature>
<evidence type="ECO:0000256" key="1">
    <source>
        <dbReference type="ARBA" id="ARBA00004141"/>
    </source>
</evidence>
<keyword evidence="3" id="KW-0813">Transport</keyword>
<comment type="similarity">
    <text evidence="2">Belongs to the oligopeptide OPT transporter family.</text>
</comment>
<name>A0A7D5V0L9_9HYPO</name>
<evidence type="ECO:0000256" key="6">
    <source>
        <dbReference type="ARBA" id="ARBA00022927"/>
    </source>
</evidence>
<keyword evidence="5" id="KW-0571">Peptide transport</keyword>
<dbReference type="Proteomes" id="UP000510686">
    <property type="component" value="Chromosome 5"/>
</dbReference>
<reference evidence="10 11" key="1">
    <citation type="submission" date="2020-07" db="EMBL/GenBank/DDBJ databases">
        <title>Telomere length de novo assembly of all 7 chromosomes of the fungus, Metarhizium brunneum, using a novel assembly pipeline.</title>
        <authorList>
            <person name="Saud z."/>
            <person name="Kortsinoglou A."/>
            <person name="Kouvelis V.N."/>
            <person name="Butt T.M."/>
        </authorList>
    </citation>
    <scope>NUCLEOTIDE SEQUENCE [LARGE SCALE GENOMIC DNA]</scope>
    <source>
        <strain evidence="10 11">4556</strain>
    </source>
</reference>
<evidence type="ECO:0000256" key="7">
    <source>
        <dbReference type="ARBA" id="ARBA00022989"/>
    </source>
</evidence>
<feature type="transmembrane region" description="Helical" evidence="9">
    <location>
        <begin position="636"/>
        <end position="658"/>
    </location>
</feature>
<dbReference type="AlphaFoldDB" id="A0A7D5V0L9"/>
<organism evidence="10 11">
    <name type="scientific">Metarhizium brunneum</name>
    <dbReference type="NCBI Taxonomy" id="500148"/>
    <lineage>
        <taxon>Eukaryota</taxon>
        <taxon>Fungi</taxon>
        <taxon>Dikarya</taxon>
        <taxon>Ascomycota</taxon>
        <taxon>Pezizomycotina</taxon>
        <taxon>Sordariomycetes</taxon>
        <taxon>Hypocreomycetidae</taxon>
        <taxon>Hypocreales</taxon>
        <taxon>Clavicipitaceae</taxon>
        <taxon>Metarhizium</taxon>
    </lineage>
</organism>
<dbReference type="EMBL" id="CP058936">
    <property type="protein sequence ID" value="QLI71618.1"/>
    <property type="molecule type" value="Genomic_DNA"/>
</dbReference>
<evidence type="ECO:0000256" key="4">
    <source>
        <dbReference type="ARBA" id="ARBA00022692"/>
    </source>
</evidence>
<feature type="transmembrane region" description="Helical" evidence="9">
    <location>
        <begin position="115"/>
        <end position="137"/>
    </location>
</feature>
<feature type="transmembrane region" description="Helical" evidence="9">
    <location>
        <begin position="731"/>
        <end position="747"/>
    </location>
</feature>
<keyword evidence="11" id="KW-1185">Reference proteome</keyword>
<feature type="transmembrane region" description="Helical" evidence="9">
    <location>
        <begin position="324"/>
        <end position="351"/>
    </location>
</feature>
<feature type="transmembrane region" description="Helical" evidence="9">
    <location>
        <begin position="149"/>
        <end position="169"/>
    </location>
</feature>
<keyword evidence="6" id="KW-0653">Protein transport</keyword>
<sequence length="846" mass="95388">MPLSIFRKRHEVEEIMPIPEPLEGNSSGVDHLKHLAAFEKAHKLDPNLPMDELNDVDAALATGNAEKGLEIEHALMEDNSPYPEVCIFLFHLPLGPLESYERPYDASMAPEMNEAWLASLSSFIFCAWELGLVRAVVRNYDVDVPANTIRAWVIGLLLCTVGSGVNMLFSLRNPTVYITTYVVQLIAYPIGRGWDMVFPDKVWNVCGVKFNLRPGKFNFKEHVVIVAMSNAAYGGGALYATDVLLTQKVFYKQEFGVAFQLLFGITTLCTGYGMAGLARRFLVWPAAMIWPADLVNCALFYTLHDHSRSDPSKTNGWTIGRYKLFLIVGCAAFTWYWFPGWIFRGLSYFAIACWIAPNSVVVNKLFGNNHGYGLIPITFDWTVATGFIGSPLIPPFYAIVNVLGGIIFFFVIVSMGIHFSGTWYADYMPVQSSTSYDNTGAPYNVSRILDANFSFNETAYKEYSPLYLSTQFAMAYGMNFAAMSAVLIHVALYHGKEIWRQFRMARHQEDDVHMRLMKKYRDAEDWWYAALFIIMVGVSFGVVTGWPTGFPAWAFVVCLLLPIIWLIPIGLIQGISNIQIGLNVLTEFIIGYMVPGKPMAMMMFKNYGYTSMSQALYFAQDLKLGHYMKVPPRVMFSSQLVASIWSAIIQIGVMNWALAKIPDICTDNQKDSYTCPSGHVYYTASVIWGAIGPARIFSHGATYANLQWFWLVGAATPILTWIFARRWPRSFWRYVCTPVIYGGTGLLPPATVHIFLCWGVVGIMFNYFVKRRYTGWWLQYNYIVSAALDCGLIISTLLIFFTLYLTNVRAPAWWGNDGMTETLDWNSQAIAKRVAPGEFFGPAVFP</sequence>
<evidence type="ECO:0000256" key="3">
    <source>
        <dbReference type="ARBA" id="ARBA00022448"/>
    </source>
</evidence>
<protein>
    <submittedName>
        <fullName evidence="10">Sexual differentiation process protein isp4</fullName>
    </submittedName>
</protein>
<keyword evidence="4 9" id="KW-0812">Transmembrane</keyword>
<proteinExistence type="inferred from homology"/>
<dbReference type="NCBIfam" id="TIGR00727">
    <property type="entry name" value="ISP4_OPT"/>
    <property type="match status" value="1"/>
</dbReference>
<feature type="transmembrane region" description="Helical" evidence="9">
    <location>
        <begin position="396"/>
        <end position="419"/>
    </location>
</feature>
<dbReference type="InterPro" id="IPR004813">
    <property type="entry name" value="OPT"/>
</dbReference>
<dbReference type="NCBIfam" id="TIGR00728">
    <property type="entry name" value="OPT_sfam"/>
    <property type="match status" value="1"/>
</dbReference>
<feature type="transmembrane region" description="Helical" evidence="9">
    <location>
        <begin position="679"/>
        <end position="696"/>
    </location>
</feature>
<feature type="transmembrane region" description="Helical" evidence="9">
    <location>
        <begin position="584"/>
        <end position="604"/>
    </location>
</feature>
<dbReference type="GO" id="GO:0015031">
    <property type="term" value="P:protein transport"/>
    <property type="evidence" value="ECO:0007669"/>
    <property type="project" value="UniProtKB-KW"/>
</dbReference>
<evidence type="ECO:0000256" key="2">
    <source>
        <dbReference type="ARBA" id="ARBA00008807"/>
    </source>
</evidence>
<feature type="transmembrane region" description="Helical" evidence="9">
    <location>
        <begin position="552"/>
        <end position="572"/>
    </location>
</feature>
<feature type="transmembrane region" description="Helical" evidence="9">
    <location>
        <begin position="526"/>
        <end position="546"/>
    </location>
</feature>
<dbReference type="Pfam" id="PF03169">
    <property type="entry name" value="OPT"/>
    <property type="match status" value="1"/>
</dbReference>
<evidence type="ECO:0000256" key="5">
    <source>
        <dbReference type="ARBA" id="ARBA00022856"/>
    </source>
</evidence>
<feature type="transmembrane region" description="Helical" evidence="9">
    <location>
        <begin position="708"/>
        <end position="724"/>
    </location>
</feature>
<evidence type="ECO:0000256" key="8">
    <source>
        <dbReference type="ARBA" id="ARBA00023136"/>
    </source>
</evidence>